<proteinExistence type="predicted"/>
<keyword evidence="3" id="KW-1185">Reference proteome</keyword>
<dbReference type="AlphaFoldDB" id="K5BCE6"/>
<dbReference type="EMBL" id="AMRA01000023">
    <property type="protein sequence ID" value="EKF25145.1"/>
    <property type="molecule type" value="Genomic_DNA"/>
</dbReference>
<dbReference type="Proteomes" id="UP000006265">
    <property type="component" value="Unassembled WGS sequence"/>
</dbReference>
<feature type="signal peptide" evidence="1">
    <location>
        <begin position="1"/>
        <end position="24"/>
    </location>
</feature>
<name>K5BCE6_MYCHD</name>
<gene>
    <name evidence="2" type="ORF">C731_0888</name>
</gene>
<keyword evidence="1" id="KW-0732">Signal</keyword>
<evidence type="ECO:0000313" key="3">
    <source>
        <dbReference type="Proteomes" id="UP000006265"/>
    </source>
</evidence>
<organism evidence="2 3">
    <name type="scientific">Mycolicibacterium hassiacum (strain DSM 44199 / CIP 105218 / JCM 12690 / 3849)</name>
    <name type="common">Mycobacterium hassiacum</name>
    <dbReference type="NCBI Taxonomy" id="1122247"/>
    <lineage>
        <taxon>Bacteria</taxon>
        <taxon>Bacillati</taxon>
        <taxon>Actinomycetota</taxon>
        <taxon>Actinomycetes</taxon>
        <taxon>Mycobacteriales</taxon>
        <taxon>Mycobacteriaceae</taxon>
        <taxon>Mycolicibacterium</taxon>
    </lineage>
</organism>
<reference evidence="2 3" key="1">
    <citation type="journal article" date="2012" name="J. Bacteriol.">
        <title>Genome sequence of Mycobacterium hassiacum DSM 44199, a rare source of heat-stable mycobacterial proteins.</title>
        <authorList>
            <person name="Tiago I."/>
            <person name="Maranha A."/>
            <person name="Mendes V."/>
            <person name="Alarico S."/>
            <person name="Moynihan P.J."/>
            <person name="Clarke A.J."/>
            <person name="Macedo-Ribeiro S."/>
            <person name="Pereira P.J."/>
            <person name="Empadinhas N."/>
        </authorList>
    </citation>
    <scope>NUCLEOTIDE SEQUENCE [LARGE SCALE GENOMIC DNA]</scope>
    <source>
        <strain evidence="3">DSM 44199 / CIP 105218 / JCM 12690 / 3849</strain>
    </source>
</reference>
<evidence type="ECO:0008006" key="4">
    <source>
        <dbReference type="Google" id="ProtNLM"/>
    </source>
</evidence>
<evidence type="ECO:0000256" key="1">
    <source>
        <dbReference type="SAM" id="SignalP"/>
    </source>
</evidence>
<comment type="caution">
    <text evidence="2">The sequence shown here is derived from an EMBL/GenBank/DDBJ whole genome shotgun (WGS) entry which is preliminary data.</text>
</comment>
<accession>K5BCE6</accession>
<protein>
    <recommendedName>
        <fullName evidence="4">Secreted protein</fullName>
    </recommendedName>
</protein>
<evidence type="ECO:0000313" key="2">
    <source>
        <dbReference type="EMBL" id="EKF25145.1"/>
    </source>
</evidence>
<feature type="chain" id="PRO_5039484676" description="Secreted protein" evidence="1">
    <location>
        <begin position="25"/>
        <end position="65"/>
    </location>
</feature>
<sequence>MKPTVPAASLRSWCVAGSGSSALAVLPVAWGQAAGEALQRFPEDTTKWCCTIAGGSPCATPPARY</sequence>